<gene>
    <name evidence="1" type="ORF">BKA15_003456</name>
</gene>
<name>A0A7Y9I8F2_9ACTN</name>
<dbReference type="Proteomes" id="UP000569914">
    <property type="component" value="Unassembled WGS sequence"/>
</dbReference>
<proteinExistence type="predicted"/>
<keyword evidence="2" id="KW-1185">Reference proteome</keyword>
<accession>A0A7Y9I8F2</accession>
<comment type="caution">
    <text evidence="1">The sequence shown here is derived from an EMBL/GenBank/DDBJ whole genome shotgun (WGS) entry which is preliminary data.</text>
</comment>
<evidence type="ECO:0000313" key="1">
    <source>
        <dbReference type="EMBL" id="NYE72127.1"/>
    </source>
</evidence>
<reference evidence="1 2" key="1">
    <citation type="submission" date="2020-07" db="EMBL/GenBank/DDBJ databases">
        <title>Sequencing the genomes of 1000 actinobacteria strains.</title>
        <authorList>
            <person name="Klenk H.-P."/>
        </authorList>
    </citation>
    <scope>NUCLEOTIDE SEQUENCE [LARGE SCALE GENOMIC DNA]</scope>
    <source>
        <strain evidence="1 2">DSM 22083</strain>
    </source>
</reference>
<sequence length="55" mass="5901">MTAAHPYVDARVATRHAKQQALGPAIARIPGLRLDLADDFDADQLGAFARKNLTA</sequence>
<dbReference type="RefSeq" id="WP_179752741.1">
    <property type="nucleotide sequence ID" value="NZ_JACCBU010000001.1"/>
</dbReference>
<protein>
    <submittedName>
        <fullName evidence="1">Uncharacterized protein</fullName>
    </submittedName>
</protein>
<evidence type="ECO:0000313" key="2">
    <source>
        <dbReference type="Proteomes" id="UP000569914"/>
    </source>
</evidence>
<dbReference type="AlphaFoldDB" id="A0A7Y9I8F2"/>
<organism evidence="1 2">
    <name type="scientific">Microlunatus parietis</name>
    <dbReference type="NCBI Taxonomy" id="682979"/>
    <lineage>
        <taxon>Bacteria</taxon>
        <taxon>Bacillati</taxon>
        <taxon>Actinomycetota</taxon>
        <taxon>Actinomycetes</taxon>
        <taxon>Propionibacteriales</taxon>
        <taxon>Propionibacteriaceae</taxon>
        <taxon>Microlunatus</taxon>
    </lineage>
</organism>
<dbReference type="EMBL" id="JACCBU010000001">
    <property type="protein sequence ID" value="NYE72127.1"/>
    <property type="molecule type" value="Genomic_DNA"/>
</dbReference>